<dbReference type="EMBL" id="QJKJ01017978">
    <property type="protein sequence ID" value="RDX57960.1"/>
    <property type="molecule type" value="Genomic_DNA"/>
</dbReference>
<comment type="caution">
    <text evidence="1">The sequence shown here is derived from an EMBL/GenBank/DDBJ whole genome shotgun (WGS) entry which is preliminary data.</text>
</comment>
<sequence length="445" mass="51966">MGTHEDIGANMRQIFIQREATTRTHLVLLTSLVDSSVRVLENDIGYKDDLQLLTQKRHMIGGIVDRKIPWLNRDLVLKYYIGLFAFETRIDSTKTNMVITNLGMDSWYKMIMDIIGYDPQCTHLGYSIIDDLSLFCTSVVYESPNPTIFYESFITLLSLTNNHGWYWMVLKFTLIKLRSHVVVLIIVPQWNNSSKGAKDRLDCGISNLNWRLFFLGVNVVHLSSLKSNDEALLLKLHKNSYHARFDSSFHDVIRDSWGATNGWTNVVAKFHQNAYNWNKKYFGNLFFCKRKLLPTTVDKISLIRWDNPNNLLIRLFKKWVNLAQWPDIRLGPKGNVILDQEVIGNMARTDFQELYKVEDNMSSFKAFRPISYTHFFLGKLDYGWLVCDIVCSYYYKSCYIKEINNILLVLISKCDAPTLMNNFLPISLCNMIYKNDYKYYNNKVE</sequence>
<dbReference type="Proteomes" id="UP000257109">
    <property type="component" value="Unassembled WGS sequence"/>
</dbReference>
<keyword evidence="2" id="KW-1185">Reference proteome</keyword>
<accession>A0A371DZK7</accession>
<reference evidence="1" key="1">
    <citation type="submission" date="2018-05" db="EMBL/GenBank/DDBJ databases">
        <title>Draft genome of Mucuna pruriens seed.</title>
        <authorList>
            <person name="Nnadi N.E."/>
            <person name="Vos R."/>
            <person name="Hasami M.H."/>
            <person name="Devisetty U.K."/>
            <person name="Aguiy J.C."/>
        </authorList>
    </citation>
    <scope>NUCLEOTIDE SEQUENCE [LARGE SCALE GENOMIC DNA]</scope>
    <source>
        <strain evidence="1">JCA_2017</strain>
    </source>
</reference>
<dbReference type="OrthoDB" id="1434973at2759"/>
<organism evidence="1 2">
    <name type="scientific">Mucuna pruriens</name>
    <name type="common">Velvet bean</name>
    <name type="synonym">Dolichos pruriens</name>
    <dbReference type="NCBI Taxonomy" id="157652"/>
    <lineage>
        <taxon>Eukaryota</taxon>
        <taxon>Viridiplantae</taxon>
        <taxon>Streptophyta</taxon>
        <taxon>Embryophyta</taxon>
        <taxon>Tracheophyta</taxon>
        <taxon>Spermatophyta</taxon>
        <taxon>Magnoliopsida</taxon>
        <taxon>eudicotyledons</taxon>
        <taxon>Gunneridae</taxon>
        <taxon>Pentapetalae</taxon>
        <taxon>rosids</taxon>
        <taxon>fabids</taxon>
        <taxon>Fabales</taxon>
        <taxon>Fabaceae</taxon>
        <taxon>Papilionoideae</taxon>
        <taxon>50 kb inversion clade</taxon>
        <taxon>NPAAA clade</taxon>
        <taxon>indigoferoid/millettioid clade</taxon>
        <taxon>Phaseoleae</taxon>
        <taxon>Mucuna</taxon>
    </lineage>
</organism>
<dbReference type="AlphaFoldDB" id="A0A371DZK7"/>
<evidence type="ECO:0000313" key="2">
    <source>
        <dbReference type="Proteomes" id="UP000257109"/>
    </source>
</evidence>
<name>A0A371DZK7_MUCPR</name>
<proteinExistence type="predicted"/>
<feature type="non-terminal residue" evidence="1">
    <location>
        <position position="1"/>
    </location>
</feature>
<protein>
    <submittedName>
        <fullName evidence="1">Uncharacterized protein</fullName>
    </submittedName>
</protein>
<gene>
    <name evidence="1" type="ORF">CR513_62762</name>
</gene>
<evidence type="ECO:0000313" key="1">
    <source>
        <dbReference type="EMBL" id="RDX57960.1"/>
    </source>
</evidence>